<reference evidence="2" key="1">
    <citation type="submission" date="2018-11" db="EMBL/GenBank/DDBJ databases">
        <authorList>
            <consortium name="Genoscope - CEA"/>
            <person name="William W."/>
        </authorList>
    </citation>
    <scope>NUCLEOTIDE SEQUENCE</scope>
</reference>
<evidence type="ECO:0000313" key="2">
    <source>
        <dbReference type="EMBL" id="VDC95115.1"/>
    </source>
</evidence>
<protein>
    <submittedName>
        <fullName evidence="2">Uncharacterized protein</fullName>
    </submittedName>
</protein>
<sequence>MVISWSFYGTTVRWFSKIKDQTPRNNLLLLLLPLLLPRRWIIISSSRKTKCPHGFIILSATMISAQIFSSPPRRHLRDRPRIRSPPPGHRYLPL</sequence>
<accession>A0A3P6AZ76</accession>
<organism evidence="2">
    <name type="scientific">Brassica campestris</name>
    <name type="common">Field mustard</name>
    <dbReference type="NCBI Taxonomy" id="3711"/>
    <lineage>
        <taxon>Eukaryota</taxon>
        <taxon>Viridiplantae</taxon>
        <taxon>Streptophyta</taxon>
        <taxon>Embryophyta</taxon>
        <taxon>Tracheophyta</taxon>
        <taxon>Spermatophyta</taxon>
        <taxon>Magnoliopsida</taxon>
        <taxon>eudicotyledons</taxon>
        <taxon>Gunneridae</taxon>
        <taxon>Pentapetalae</taxon>
        <taxon>rosids</taxon>
        <taxon>malvids</taxon>
        <taxon>Brassicales</taxon>
        <taxon>Brassicaceae</taxon>
        <taxon>Brassiceae</taxon>
        <taxon>Brassica</taxon>
    </lineage>
</organism>
<gene>
    <name evidence="2" type="ORF">BRAA07T27849Z</name>
</gene>
<feature type="compositionally biased region" description="Basic residues" evidence="1">
    <location>
        <begin position="72"/>
        <end position="82"/>
    </location>
</feature>
<proteinExistence type="predicted"/>
<evidence type="ECO:0000256" key="1">
    <source>
        <dbReference type="SAM" id="MobiDB-lite"/>
    </source>
</evidence>
<name>A0A3P6AZ76_BRACM</name>
<dbReference type="AlphaFoldDB" id="A0A3P6AZ76"/>
<feature type="region of interest" description="Disordered" evidence="1">
    <location>
        <begin position="71"/>
        <end position="94"/>
    </location>
</feature>
<dbReference type="EMBL" id="LR031574">
    <property type="protein sequence ID" value="VDC95115.1"/>
    <property type="molecule type" value="Genomic_DNA"/>
</dbReference>